<organism evidence="2 3">
    <name type="scientific">Dentiscutata erythropus</name>
    <dbReference type="NCBI Taxonomy" id="1348616"/>
    <lineage>
        <taxon>Eukaryota</taxon>
        <taxon>Fungi</taxon>
        <taxon>Fungi incertae sedis</taxon>
        <taxon>Mucoromycota</taxon>
        <taxon>Glomeromycotina</taxon>
        <taxon>Glomeromycetes</taxon>
        <taxon>Diversisporales</taxon>
        <taxon>Gigasporaceae</taxon>
        <taxon>Dentiscutata</taxon>
    </lineage>
</organism>
<gene>
    <name evidence="2" type="ORF">DERYTH_LOCUS17838</name>
</gene>
<feature type="region of interest" description="Disordered" evidence="1">
    <location>
        <begin position="1"/>
        <end position="40"/>
    </location>
</feature>
<keyword evidence="3" id="KW-1185">Reference proteome</keyword>
<protein>
    <submittedName>
        <fullName evidence="2">2557_t:CDS:1</fullName>
    </submittedName>
</protein>
<dbReference type="Proteomes" id="UP000789405">
    <property type="component" value="Unassembled WGS sequence"/>
</dbReference>
<feature type="non-terminal residue" evidence="2">
    <location>
        <position position="114"/>
    </location>
</feature>
<evidence type="ECO:0000313" key="3">
    <source>
        <dbReference type="Proteomes" id="UP000789405"/>
    </source>
</evidence>
<reference evidence="2" key="1">
    <citation type="submission" date="2021-06" db="EMBL/GenBank/DDBJ databases">
        <authorList>
            <person name="Kallberg Y."/>
            <person name="Tangrot J."/>
            <person name="Rosling A."/>
        </authorList>
    </citation>
    <scope>NUCLEOTIDE SEQUENCE</scope>
    <source>
        <strain evidence="2">MA453B</strain>
    </source>
</reference>
<sequence length="114" mass="12377">ISEPVSQTDPEAGSSSQNNPVPQIVSESDQDPIIQNNPDTNLGDISDVVQEDIILLNELGLLNKAKSKNFVSEKYIKGGFATQYPIPSGDIIFEEAEVGDPDRPHPTIQDRMSA</sequence>
<proteinExistence type="predicted"/>
<dbReference type="AlphaFoldDB" id="A0A9N9NU75"/>
<evidence type="ECO:0000256" key="1">
    <source>
        <dbReference type="SAM" id="MobiDB-lite"/>
    </source>
</evidence>
<comment type="caution">
    <text evidence="2">The sequence shown here is derived from an EMBL/GenBank/DDBJ whole genome shotgun (WGS) entry which is preliminary data.</text>
</comment>
<name>A0A9N9NU75_9GLOM</name>
<evidence type="ECO:0000313" key="2">
    <source>
        <dbReference type="EMBL" id="CAG8761287.1"/>
    </source>
</evidence>
<dbReference type="EMBL" id="CAJVPY010017291">
    <property type="protein sequence ID" value="CAG8761287.1"/>
    <property type="molecule type" value="Genomic_DNA"/>
</dbReference>
<dbReference type="OrthoDB" id="10429953at2759"/>
<accession>A0A9N9NU75</accession>